<evidence type="ECO:0000313" key="9">
    <source>
        <dbReference type="Proteomes" id="UP001501509"/>
    </source>
</evidence>
<organism evidence="8 9">
    <name type="scientific">Actinomadura fulvescens</name>
    <dbReference type="NCBI Taxonomy" id="46160"/>
    <lineage>
        <taxon>Bacteria</taxon>
        <taxon>Bacillati</taxon>
        <taxon>Actinomycetota</taxon>
        <taxon>Actinomycetes</taxon>
        <taxon>Streptosporangiales</taxon>
        <taxon>Thermomonosporaceae</taxon>
        <taxon>Actinomadura</taxon>
    </lineage>
</organism>
<dbReference type="Proteomes" id="UP001501509">
    <property type="component" value="Unassembled WGS sequence"/>
</dbReference>
<dbReference type="PROSITE" id="PS51935">
    <property type="entry name" value="NLPC_P60"/>
    <property type="match status" value="1"/>
</dbReference>
<comment type="caution">
    <text evidence="8">The sequence shown here is derived from an EMBL/GenBank/DDBJ whole genome shotgun (WGS) entry which is preliminary data.</text>
</comment>
<keyword evidence="3" id="KW-0378">Hydrolase</keyword>
<dbReference type="SUPFAM" id="SSF54001">
    <property type="entry name" value="Cysteine proteinases"/>
    <property type="match status" value="1"/>
</dbReference>
<feature type="region of interest" description="Disordered" evidence="5">
    <location>
        <begin position="37"/>
        <end position="60"/>
    </location>
</feature>
<feature type="signal peptide" evidence="6">
    <location>
        <begin position="1"/>
        <end position="25"/>
    </location>
</feature>
<gene>
    <name evidence="8" type="ORF">GCM10010411_68920</name>
</gene>
<reference evidence="8 9" key="1">
    <citation type="journal article" date="2019" name="Int. J. Syst. Evol. Microbiol.">
        <title>The Global Catalogue of Microorganisms (GCM) 10K type strain sequencing project: providing services to taxonomists for standard genome sequencing and annotation.</title>
        <authorList>
            <consortium name="The Broad Institute Genomics Platform"/>
            <consortium name="The Broad Institute Genome Sequencing Center for Infectious Disease"/>
            <person name="Wu L."/>
            <person name="Ma J."/>
        </authorList>
    </citation>
    <scope>NUCLEOTIDE SEQUENCE [LARGE SCALE GENOMIC DNA]</scope>
    <source>
        <strain evidence="8 9">JCM 6833</strain>
    </source>
</reference>
<dbReference type="InterPro" id="IPR051202">
    <property type="entry name" value="Peptidase_C40"/>
</dbReference>
<name>A0ABN3QDM5_9ACTN</name>
<dbReference type="Pfam" id="PF00877">
    <property type="entry name" value="NLPC_P60"/>
    <property type="match status" value="1"/>
</dbReference>
<feature type="domain" description="NlpC/P60" evidence="7">
    <location>
        <begin position="120"/>
        <end position="238"/>
    </location>
</feature>
<evidence type="ECO:0000259" key="7">
    <source>
        <dbReference type="PROSITE" id="PS51935"/>
    </source>
</evidence>
<dbReference type="InterPro" id="IPR038765">
    <property type="entry name" value="Papain-like_cys_pep_sf"/>
</dbReference>
<keyword evidence="4" id="KW-0788">Thiol protease</keyword>
<evidence type="ECO:0000256" key="3">
    <source>
        <dbReference type="ARBA" id="ARBA00022801"/>
    </source>
</evidence>
<comment type="similarity">
    <text evidence="1">Belongs to the peptidase C40 family.</text>
</comment>
<dbReference type="Gene3D" id="3.90.1720.10">
    <property type="entry name" value="endopeptidase domain like (from Nostoc punctiforme)"/>
    <property type="match status" value="1"/>
</dbReference>
<dbReference type="PANTHER" id="PTHR47053">
    <property type="entry name" value="MUREIN DD-ENDOPEPTIDASE MEPH-RELATED"/>
    <property type="match status" value="1"/>
</dbReference>
<feature type="chain" id="PRO_5047159626" description="NlpC/P60 domain-containing protein" evidence="6">
    <location>
        <begin position="26"/>
        <end position="250"/>
    </location>
</feature>
<keyword evidence="6" id="KW-0732">Signal</keyword>
<evidence type="ECO:0000256" key="4">
    <source>
        <dbReference type="ARBA" id="ARBA00022807"/>
    </source>
</evidence>
<keyword evidence="9" id="KW-1185">Reference proteome</keyword>
<evidence type="ECO:0000256" key="5">
    <source>
        <dbReference type="SAM" id="MobiDB-lite"/>
    </source>
</evidence>
<evidence type="ECO:0000313" key="8">
    <source>
        <dbReference type="EMBL" id="GAA2623050.1"/>
    </source>
</evidence>
<evidence type="ECO:0000256" key="2">
    <source>
        <dbReference type="ARBA" id="ARBA00022670"/>
    </source>
</evidence>
<proteinExistence type="inferred from homology"/>
<dbReference type="RefSeq" id="WP_344546672.1">
    <property type="nucleotide sequence ID" value="NZ_BAAATD010000011.1"/>
</dbReference>
<accession>A0ABN3QDM5</accession>
<dbReference type="EMBL" id="BAAATD010000011">
    <property type="protein sequence ID" value="GAA2623050.1"/>
    <property type="molecule type" value="Genomic_DNA"/>
</dbReference>
<dbReference type="InterPro" id="IPR000064">
    <property type="entry name" value="NLP_P60_dom"/>
</dbReference>
<keyword evidence="2" id="KW-0645">Protease</keyword>
<dbReference type="PANTHER" id="PTHR47053:SF1">
    <property type="entry name" value="MUREIN DD-ENDOPEPTIDASE MEPH-RELATED"/>
    <property type="match status" value="1"/>
</dbReference>
<evidence type="ECO:0000256" key="1">
    <source>
        <dbReference type="ARBA" id="ARBA00007074"/>
    </source>
</evidence>
<evidence type="ECO:0000256" key="6">
    <source>
        <dbReference type="SAM" id="SignalP"/>
    </source>
</evidence>
<protein>
    <recommendedName>
        <fullName evidence="7">NlpC/P60 domain-containing protein</fullName>
    </recommendedName>
</protein>
<sequence>MSIPLKTVCYATTVALAMSPGIAQAAELTPADQIHKPAAPGAEGAVHEAPDAPAQHTSRSVSGRIAAAQASARIGTARAASRFHLAWAAQRTTLLPGRKARTPMQQAVRKKRAQLEAKWQRRADRAIRFALAQRGRPYVYGDTGRRGFDCSGLVQQAWRRAGVSMPRVAATQYRKIRTRVPRAKLRPGDLVFFHRLGHVGMYLGKSRFIHAPSTGRRVSVERLRGHYRRSYVGAVRPGWKPLPAIPARPH</sequence>